<reference evidence="1 2" key="1">
    <citation type="journal article" date="2016" name="Genome Announc.">
        <title>Draft Genome Sequences of Five Rapidly Growing Mycobacterium Species, M. thermoresistibile, M. fortuitum subsp. acetamidolyticum, M. canariasense, M. brisbanense, and M. novocastrense.</title>
        <authorList>
            <person name="Katahira K."/>
            <person name="Ogura Y."/>
            <person name="Gotoh Y."/>
            <person name="Hayashi T."/>
        </authorList>
    </citation>
    <scope>NUCLEOTIDE SEQUENCE [LARGE SCALE GENOMIC DNA]</scope>
    <source>
        <strain evidence="1 2">JCM6368</strain>
    </source>
</reference>
<proteinExistence type="predicted"/>
<protein>
    <submittedName>
        <fullName evidence="1">Uncharacterized protein</fullName>
    </submittedName>
</protein>
<reference evidence="2" key="2">
    <citation type="submission" date="2016-02" db="EMBL/GenBank/DDBJ databases">
        <title>Draft genome sequence of five rapidly growing Mycobacterium species.</title>
        <authorList>
            <person name="Katahira K."/>
            <person name="Gotou Y."/>
            <person name="Iida K."/>
            <person name="Ogura Y."/>
            <person name="Hayashi T."/>
        </authorList>
    </citation>
    <scope>NUCLEOTIDE SEQUENCE [LARGE SCALE GENOMIC DNA]</scope>
    <source>
        <strain evidence="2">JCM6368</strain>
    </source>
</reference>
<dbReference type="Proteomes" id="UP000069705">
    <property type="component" value="Unassembled WGS sequence"/>
</dbReference>
<comment type="caution">
    <text evidence="1">The sequence shown here is derived from an EMBL/GenBank/DDBJ whole genome shotgun (WGS) entry which is preliminary data.</text>
</comment>
<evidence type="ECO:0000313" key="2">
    <source>
        <dbReference type="Proteomes" id="UP000069705"/>
    </source>
</evidence>
<name>A0A100WN97_MYCFO</name>
<evidence type="ECO:0000313" key="1">
    <source>
        <dbReference type="EMBL" id="GAT01207.1"/>
    </source>
</evidence>
<organism evidence="1 2">
    <name type="scientific">Mycolicibacterium fortuitum subsp. acetamidolyticum</name>
    <dbReference type="NCBI Taxonomy" id="144550"/>
    <lineage>
        <taxon>Bacteria</taxon>
        <taxon>Bacillati</taxon>
        <taxon>Actinomycetota</taxon>
        <taxon>Actinomycetes</taxon>
        <taxon>Mycobacteriales</taxon>
        <taxon>Mycobacteriaceae</taxon>
        <taxon>Mycolicibacterium</taxon>
    </lineage>
</organism>
<gene>
    <name evidence="1" type="ORF">RMCFA_1321</name>
</gene>
<sequence length="192" mass="21075">MNPQRRGRASGPGEVVSRTRAVGADATLRFAYVPAPDLLVEAGLMTDVPPCSCGKTIHRNCVHHSDGWIRIRRNLGKRKSIAARRRRQLAETHKESSMIAPIVKQFDTEQELFDHADAINDAGNHHPDVPIIDANGTAVLACLAGCYADHLAYNTSDEDGGMHPRGCCECPDQNRDWKPRFPVFALAVAEPT</sequence>
<accession>A0A100WN97</accession>
<dbReference type="EMBL" id="BCSZ01000012">
    <property type="protein sequence ID" value="GAT01207.1"/>
    <property type="molecule type" value="Genomic_DNA"/>
</dbReference>
<dbReference type="AlphaFoldDB" id="A0A100WN97"/>